<dbReference type="SUPFAM" id="SSF47413">
    <property type="entry name" value="lambda repressor-like DNA-binding domains"/>
    <property type="match status" value="1"/>
</dbReference>
<dbReference type="PANTHER" id="PTHR36511:SF3">
    <property type="entry name" value="ANTITOXIN HIGA-2"/>
    <property type="match status" value="1"/>
</dbReference>
<dbReference type="CDD" id="cd00093">
    <property type="entry name" value="HTH_XRE"/>
    <property type="match status" value="1"/>
</dbReference>
<dbReference type="Proteomes" id="UP000094844">
    <property type="component" value="Unassembled WGS sequence"/>
</dbReference>
<dbReference type="RefSeq" id="WP_072308280.1">
    <property type="nucleotide sequence ID" value="NZ_FMIQ01000028.1"/>
</dbReference>
<evidence type="ECO:0000313" key="5">
    <source>
        <dbReference type="EMBL" id="SCM52182.1"/>
    </source>
</evidence>
<proteinExistence type="predicted"/>
<evidence type="ECO:0000256" key="2">
    <source>
        <dbReference type="ARBA" id="ARBA00023125"/>
    </source>
</evidence>
<evidence type="ECO:0000256" key="3">
    <source>
        <dbReference type="ARBA" id="ARBA00023163"/>
    </source>
</evidence>
<keyword evidence="3" id="KW-0804">Transcription</keyword>
<evidence type="ECO:0000256" key="1">
    <source>
        <dbReference type="ARBA" id="ARBA00023015"/>
    </source>
</evidence>
<dbReference type="OrthoDB" id="9799384at2"/>
<dbReference type="Pfam" id="PF01381">
    <property type="entry name" value="HTH_3"/>
    <property type="match status" value="1"/>
</dbReference>
<dbReference type="PROSITE" id="PS50943">
    <property type="entry name" value="HTH_CROC1"/>
    <property type="match status" value="1"/>
</dbReference>
<dbReference type="AlphaFoldDB" id="A0A1C6YZ85"/>
<protein>
    <submittedName>
        <fullName evidence="5">Putative transcriptional regulator</fullName>
    </submittedName>
</protein>
<keyword evidence="1" id="KW-0805">Transcription regulation</keyword>
<dbReference type="NCBIfam" id="NF041265">
    <property type="entry name" value="NadS"/>
    <property type="match status" value="1"/>
</dbReference>
<gene>
    <name evidence="5" type="ORF">BN1044_01653</name>
</gene>
<dbReference type="Gene3D" id="1.10.260.40">
    <property type="entry name" value="lambda repressor-like DNA-binding domains"/>
    <property type="match status" value="1"/>
</dbReference>
<name>A0A1C6YZ85_HAFAL</name>
<sequence>MEKKLFNDLLSSINEMVAIENGEMTVNPENVHRHAIPDVKSIRKSIGMNQAEFAKMIGASSATIQSWELNRRVPSGIALRMLCLIERNPKVVETLRSI</sequence>
<organism evidence="5 6">
    <name type="scientific">Hafnia alvei</name>
    <dbReference type="NCBI Taxonomy" id="569"/>
    <lineage>
        <taxon>Bacteria</taxon>
        <taxon>Pseudomonadati</taxon>
        <taxon>Pseudomonadota</taxon>
        <taxon>Gammaproteobacteria</taxon>
        <taxon>Enterobacterales</taxon>
        <taxon>Hafniaceae</taxon>
        <taxon>Hafnia</taxon>
    </lineage>
</organism>
<dbReference type="EMBL" id="FMIQ01000028">
    <property type="protein sequence ID" value="SCM52182.1"/>
    <property type="molecule type" value="Genomic_DNA"/>
</dbReference>
<reference evidence="5 6" key="1">
    <citation type="submission" date="2016-09" db="EMBL/GenBank/DDBJ databases">
        <authorList>
            <person name="Capua I."/>
            <person name="De Benedictis P."/>
            <person name="Joannis T."/>
            <person name="Lombin L.H."/>
            <person name="Cattoli G."/>
        </authorList>
    </citation>
    <scope>NUCLEOTIDE SEQUENCE [LARGE SCALE GENOMIC DNA]</scope>
    <source>
        <strain evidence="5 6">GB001</strain>
    </source>
</reference>
<evidence type="ECO:0000313" key="6">
    <source>
        <dbReference type="Proteomes" id="UP000094844"/>
    </source>
</evidence>
<dbReference type="InterPro" id="IPR010982">
    <property type="entry name" value="Lambda_DNA-bd_dom_sf"/>
</dbReference>
<keyword evidence="2" id="KW-0238">DNA-binding</keyword>
<dbReference type="GO" id="GO:0003677">
    <property type="term" value="F:DNA binding"/>
    <property type="evidence" value="ECO:0007669"/>
    <property type="project" value="UniProtKB-KW"/>
</dbReference>
<feature type="domain" description="HTH cro/C1-type" evidence="4">
    <location>
        <begin position="39"/>
        <end position="83"/>
    </location>
</feature>
<dbReference type="InterPro" id="IPR052359">
    <property type="entry name" value="HTH-type_reg/antitoxin"/>
</dbReference>
<dbReference type="InterPro" id="IPR047761">
    <property type="entry name" value="NadS-like"/>
</dbReference>
<dbReference type="PANTHER" id="PTHR36511">
    <property type="entry name" value="MERR FAMILY BACTERIAL REGULATORY PROTEIN"/>
    <property type="match status" value="1"/>
</dbReference>
<accession>A0A1C6YZ85</accession>
<dbReference type="InterPro" id="IPR001387">
    <property type="entry name" value="Cro/C1-type_HTH"/>
</dbReference>
<evidence type="ECO:0000259" key="4">
    <source>
        <dbReference type="PROSITE" id="PS50943"/>
    </source>
</evidence>